<dbReference type="EMBL" id="QFNF01000016">
    <property type="protein sequence ID" value="PZO77868.1"/>
    <property type="molecule type" value="Genomic_DNA"/>
</dbReference>
<evidence type="ECO:0000256" key="2">
    <source>
        <dbReference type="SAM" id="Coils"/>
    </source>
</evidence>
<dbReference type="Gene3D" id="2.40.50.100">
    <property type="match status" value="1"/>
</dbReference>
<dbReference type="PANTHER" id="PTHR30469:SF15">
    <property type="entry name" value="HLYD FAMILY OF SECRETION PROTEINS"/>
    <property type="match status" value="1"/>
</dbReference>
<evidence type="ECO:0000256" key="3">
    <source>
        <dbReference type="SAM" id="MobiDB-lite"/>
    </source>
</evidence>
<dbReference type="InterPro" id="IPR058624">
    <property type="entry name" value="MdtA-like_HH"/>
</dbReference>
<evidence type="ECO:0000313" key="9">
    <source>
        <dbReference type="Proteomes" id="UP000248614"/>
    </source>
</evidence>
<evidence type="ECO:0000313" key="8">
    <source>
        <dbReference type="EMBL" id="PZO77868.1"/>
    </source>
</evidence>
<dbReference type="Gene3D" id="2.40.30.170">
    <property type="match status" value="1"/>
</dbReference>
<keyword evidence="4" id="KW-0472">Membrane</keyword>
<feature type="domain" description="Multidrug resistance protein MdtA-like alpha-helical hairpin" evidence="5">
    <location>
        <begin position="139"/>
        <end position="201"/>
    </location>
</feature>
<dbReference type="Gene3D" id="2.40.420.20">
    <property type="match status" value="1"/>
</dbReference>
<dbReference type="InterPro" id="IPR058792">
    <property type="entry name" value="Beta-barrel_RND_2"/>
</dbReference>
<dbReference type="Proteomes" id="UP000248614">
    <property type="component" value="Unassembled WGS sequence"/>
</dbReference>
<proteinExistence type="inferred from homology"/>
<organism evidence="8 9">
    <name type="scientific">Sphingomonas hengshuiensis</name>
    <dbReference type="NCBI Taxonomy" id="1609977"/>
    <lineage>
        <taxon>Bacteria</taxon>
        <taxon>Pseudomonadati</taxon>
        <taxon>Pseudomonadota</taxon>
        <taxon>Alphaproteobacteria</taxon>
        <taxon>Sphingomonadales</taxon>
        <taxon>Sphingomonadaceae</taxon>
        <taxon>Sphingomonas</taxon>
    </lineage>
</organism>
<evidence type="ECO:0000259" key="6">
    <source>
        <dbReference type="Pfam" id="PF25954"/>
    </source>
</evidence>
<dbReference type="Gene3D" id="1.10.287.470">
    <property type="entry name" value="Helix hairpin bin"/>
    <property type="match status" value="1"/>
</dbReference>
<accession>A0A2W5BA77</accession>
<feature type="domain" description="Multidrug resistance protein MdtA-like C-terminal permuted SH3" evidence="7">
    <location>
        <begin position="324"/>
        <end position="378"/>
    </location>
</feature>
<evidence type="ECO:0000256" key="4">
    <source>
        <dbReference type="SAM" id="Phobius"/>
    </source>
</evidence>
<keyword evidence="4" id="KW-1133">Transmembrane helix</keyword>
<evidence type="ECO:0000256" key="1">
    <source>
        <dbReference type="ARBA" id="ARBA00009477"/>
    </source>
</evidence>
<dbReference type="Pfam" id="PF25967">
    <property type="entry name" value="RND-MFP_C"/>
    <property type="match status" value="1"/>
</dbReference>
<dbReference type="SUPFAM" id="SSF111369">
    <property type="entry name" value="HlyD-like secretion proteins"/>
    <property type="match status" value="1"/>
</dbReference>
<feature type="coiled-coil region" evidence="2">
    <location>
        <begin position="183"/>
        <end position="210"/>
    </location>
</feature>
<feature type="transmembrane region" description="Helical" evidence="4">
    <location>
        <begin position="28"/>
        <end position="48"/>
    </location>
</feature>
<dbReference type="InterPro" id="IPR006143">
    <property type="entry name" value="RND_pump_MFP"/>
</dbReference>
<dbReference type="Pfam" id="PF25876">
    <property type="entry name" value="HH_MFP_RND"/>
    <property type="match status" value="1"/>
</dbReference>
<feature type="region of interest" description="Disordered" evidence="3">
    <location>
        <begin position="1"/>
        <end position="22"/>
    </location>
</feature>
<comment type="similarity">
    <text evidence="1">Belongs to the membrane fusion protein (MFP) (TC 8.A.1) family.</text>
</comment>
<sequence>MNYESTTMADDRAQLTGPDGAPRSRRRAVIVGIVIVLLVVIGTLWAFGRKGGDAPAAKGGPPAAATGALPKVTVVVPGRETVTRNVTGTGSLAARREMPVGVVGEGGLVTRVLVEPGSWVGAGQVLATVDRSVQAQTAESLAAQVRVARADAQIAQTELDRSNQLVERGFVSKADIDRKTATRDAANARVRVAQAQLAETQARNRRLDIRAPAAGLVLTRAVEPGQVIGGGSGVLFRIAMGGQMEMRAQLSEADLASVRAGVPAQVVPVGDTRVFKGEVWQVSPVIDPQTRQGIARIALRYDPALRPGGFASATIAAGASTAPLLPESAVLSDDKGSYVYVIDAQDKAVRRDVRVAEVSDEGALIASGLMGDERVVASAGAFLNPGQQVVPVRAAAGPARKE</sequence>
<dbReference type="GO" id="GO:0015562">
    <property type="term" value="F:efflux transmembrane transporter activity"/>
    <property type="evidence" value="ECO:0007669"/>
    <property type="project" value="TreeGrafter"/>
</dbReference>
<dbReference type="InterPro" id="IPR058627">
    <property type="entry name" value="MdtA-like_C"/>
</dbReference>
<protein>
    <submittedName>
        <fullName evidence="8">Efflux RND transporter periplasmic adaptor subunit</fullName>
    </submittedName>
</protein>
<evidence type="ECO:0000259" key="5">
    <source>
        <dbReference type="Pfam" id="PF25876"/>
    </source>
</evidence>
<name>A0A2W5BA77_9SPHN</name>
<evidence type="ECO:0000259" key="7">
    <source>
        <dbReference type="Pfam" id="PF25967"/>
    </source>
</evidence>
<keyword evidence="4" id="KW-0812">Transmembrane</keyword>
<dbReference type="GO" id="GO:1990281">
    <property type="term" value="C:efflux pump complex"/>
    <property type="evidence" value="ECO:0007669"/>
    <property type="project" value="TreeGrafter"/>
</dbReference>
<dbReference type="NCBIfam" id="TIGR01730">
    <property type="entry name" value="RND_mfp"/>
    <property type="match status" value="1"/>
</dbReference>
<dbReference type="AlphaFoldDB" id="A0A2W5BA77"/>
<feature type="domain" description="CusB-like beta-barrel" evidence="6">
    <location>
        <begin position="247"/>
        <end position="317"/>
    </location>
</feature>
<keyword evidence="2" id="KW-0175">Coiled coil</keyword>
<gene>
    <name evidence="8" type="ORF">DI632_08055</name>
</gene>
<dbReference type="Pfam" id="PF25954">
    <property type="entry name" value="Beta-barrel_RND_2"/>
    <property type="match status" value="1"/>
</dbReference>
<reference evidence="8 9" key="1">
    <citation type="submission" date="2017-08" db="EMBL/GenBank/DDBJ databases">
        <title>Infants hospitalized years apart are colonized by the same room-sourced microbial strains.</title>
        <authorList>
            <person name="Brooks B."/>
            <person name="Olm M.R."/>
            <person name="Firek B.A."/>
            <person name="Baker R."/>
            <person name="Thomas B.C."/>
            <person name="Morowitz M.J."/>
            <person name="Banfield J.F."/>
        </authorList>
    </citation>
    <scope>NUCLEOTIDE SEQUENCE [LARGE SCALE GENOMIC DNA]</scope>
    <source>
        <strain evidence="8">S2_018_000_R3_110</strain>
    </source>
</reference>
<dbReference type="PANTHER" id="PTHR30469">
    <property type="entry name" value="MULTIDRUG RESISTANCE PROTEIN MDTA"/>
    <property type="match status" value="1"/>
</dbReference>
<comment type="caution">
    <text evidence="8">The sequence shown here is derived from an EMBL/GenBank/DDBJ whole genome shotgun (WGS) entry which is preliminary data.</text>
</comment>